<accession>A0A562RIX0</accession>
<evidence type="ECO:0000313" key="1">
    <source>
        <dbReference type="EMBL" id="TWI69027.1"/>
    </source>
</evidence>
<reference evidence="1 2" key="1">
    <citation type="journal article" date="2015" name="Stand. Genomic Sci.">
        <title>Genomic Encyclopedia of Bacterial and Archaeal Type Strains, Phase III: the genomes of soil and plant-associated and newly described type strains.</title>
        <authorList>
            <person name="Whitman W.B."/>
            <person name="Woyke T."/>
            <person name="Klenk H.P."/>
            <person name="Zhou Y."/>
            <person name="Lilburn T.G."/>
            <person name="Beck B.J."/>
            <person name="De Vos P."/>
            <person name="Vandamme P."/>
            <person name="Eisen J.A."/>
            <person name="Garrity G."/>
            <person name="Hugenholtz P."/>
            <person name="Kyrpides N.C."/>
        </authorList>
    </citation>
    <scope>NUCLEOTIDE SEQUENCE [LARGE SCALE GENOMIC DNA]</scope>
    <source>
        <strain evidence="1 2">CGMCC 1.10822</strain>
    </source>
</reference>
<protein>
    <submittedName>
        <fullName evidence="1">Uncharacterized protein</fullName>
    </submittedName>
</protein>
<dbReference type="Proteomes" id="UP000318431">
    <property type="component" value="Unassembled WGS sequence"/>
</dbReference>
<dbReference type="OrthoDB" id="9157439at2"/>
<dbReference type="EMBL" id="VLLB01000001">
    <property type="protein sequence ID" value="TWI69027.1"/>
    <property type="molecule type" value="Genomic_DNA"/>
</dbReference>
<name>A0A562RIX0_9BURK</name>
<proteinExistence type="predicted"/>
<keyword evidence="2" id="KW-1185">Reference proteome</keyword>
<dbReference type="RefSeq" id="WP_145646705.1">
    <property type="nucleotide sequence ID" value="NZ_VLLB01000001.1"/>
</dbReference>
<comment type="caution">
    <text evidence="1">The sequence shown here is derived from an EMBL/GenBank/DDBJ whole genome shotgun (WGS) entry which is preliminary data.</text>
</comment>
<organism evidence="1 2">
    <name type="scientific">Pseudoduganella lurida</name>
    <dbReference type="NCBI Taxonomy" id="1036180"/>
    <lineage>
        <taxon>Bacteria</taxon>
        <taxon>Pseudomonadati</taxon>
        <taxon>Pseudomonadota</taxon>
        <taxon>Betaproteobacteria</taxon>
        <taxon>Burkholderiales</taxon>
        <taxon>Oxalobacteraceae</taxon>
        <taxon>Telluria group</taxon>
        <taxon>Pseudoduganella</taxon>
    </lineage>
</organism>
<sequence>MEHTKTPWRIGAGTSTGAVVADEAVPEIGGSDAVAYYGGHLIAESIAPRNAAFIVRACNTHDALLEYFRAGVALGNTLGHPDATAADENRAEARYDAARVAANAALRAAGVA</sequence>
<gene>
    <name evidence="1" type="ORF">IP91_00092</name>
</gene>
<dbReference type="AlphaFoldDB" id="A0A562RIX0"/>
<evidence type="ECO:0000313" key="2">
    <source>
        <dbReference type="Proteomes" id="UP000318431"/>
    </source>
</evidence>